<reference evidence="2 3" key="1">
    <citation type="submission" date="2024-05" db="EMBL/GenBank/DDBJ databases">
        <authorList>
            <person name="Duchaud E."/>
        </authorList>
    </citation>
    <scope>NUCLEOTIDE SEQUENCE [LARGE SCALE GENOMIC DNA]</scope>
    <source>
        <strain evidence="2">Ena-SAMPLE-TAB-13-05-2024-13:56:06:370-140308</strain>
    </source>
</reference>
<comment type="caution">
    <text evidence="2">The sequence shown here is derived from an EMBL/GenBank/DDBJ whole genome shotgun (WGS) entry which is preliminary data.</text>
</comment>
<protein>
    <recommendedName>
        <fullName evidence="4">DUF3298 domain-containing protein</fullName>
    </recommendedName>
</protein>
<organism evidence="2 3">
    <name type="scientific">Tenacibaculum polynesiense</name>
    <dbReference type="NCBI Taxonomy" id="3137857"/>
    <lineage>
        <taxon>Bacteria</taxon>
        <taxon>Pseudomonadati</taxon>
        <taxon>Bacteroidota</taxon>
        <taxon>Flavobacteriia</taxon>
        <taxon>Flavobacteriales</taxon>
        <taxon>Flavobacteriaceae</taxon>
        <taxon>Tenacibaculum</taxon>
    </lineage>
</organism>
<keyword evidence="3" id="KW-1185">Reference proteome</keyword>
<gene>
    <name evidence="2" type="ORF">T190423A01A_70066</name>
</gene>
<feature type="signal peptide" evidence="1">
    <location>
        <begin position="1"/>
        <end position="25"/>
    </location>
</feature>
<proteinExistence type="predicted"/>
<name>A0ABM9PFI2_9FLAO</name>
<evidence type="ECO:0000313" key="3">
    <source>
        <dbReference type="Proteomes" id="UP001497527"/>
    </source>
</evidence>
<dbReference type="EMBL" id="CAXJIO010000016">
    <property type="protein sequence ID" value="CAL2104373.1"/>
    <property type="molecule type" value="Genomic_DNA"/>
</dbReference>
<feature type="chain" id="PRO_5045783273" description="DUF3298 domain-containing protein" evidence="1">
    <location>
        <begin position="26"/>
        <end position="406"/>
    </location>
</feature>
<evidence type="ECO:0000313" key="2">
    <source>
        <dbReference type="EMBL" id="CAL2104373.1"/>
    </source>
</evidence>
<accession>A0ABM9PFI2</accession>
<evidence type="ECO:0000256" key="1">
    <source>
        <dbReference type="SAM" id="SignalP"/>
    </source>
</evidence>
<keyword evidence="1" id="KW-0732">Signal</keyword>
<evidence type="ECO:0008006" key="4">
    <source>
        <dbReference type="Google" id="ProtNLM"/>
    </source>
</evidence>
<sequence length="406" mass="46588">MKRQVLITCMLSVAMFLGTSTESNAQFKKLLKKVTSKKSSSRSSKKSGGASGGTFAYLNGENDELGLSGEYFGLKDKKAFGFKFVKEDEGKVVNQLHYWEKKQEKPQLKMNFKESYYRKKQVKMFFVWYSTSAKSYIEVFEVAPGVLAQTQQTDRSLNKYEESVPLDSKRTVIEVMAKNKSDFDTWDIETAQAKVDMMISELSSLKMAKTKKKLMRFDAYKNYHGKVAFAKGTNYLRNSRSNQPVEKVANFITKRELGETVAFKPYFEQPLAVSHPGAWFNITYEMAGQKTDREALRKTSTKFSKNIPQLDDYTNDFYFFYPKVTVNTSNNVADYAFLELLRKTQDNLQEGKVYDLKVTVWAFKDGQNIDPVAQGTIQLEYTANSEKLLLDPVKGWITVLEDYLDE</sequence>
<dbReference type="RefSeq" id="WP_348718691.1">
    <property type="nucleotide sequence ID" value="NZ_CAXJIO010000016.1"/>
</dbReference>
<dbReference type="Proteomes" id="UP001497527">
    <property type="component" value="Unassembled WGS sequence"/>
</dbReference>